<proteinExistence type="predicted"/>
<dbReference type="EMBL" id="JBBPBN010000031">
    <property type="protein sequence ID" value="KAK9004465.1"/>
    <property type="molecule type" value="Genomic_DNA"/>
</dbReference>
<evidence type="ECO:0000256" key="1">
    <source>
        <dbReference type="SAM" id="MobiDB-lite"/>
    </source>
</evidence>
<keyword evidence="2" id="KW-0472">Membrane</keyword>
<feature type="transmembrane region" description="Helical" evidence="2">
    <location>
        <begin position="48"/>
        <end position="66"/>
    </location>
</feature>
<sequence length="94" mass="10699">MDSKTHTGPEKLNEAETTENEDRSPVEEVALVVPETNDPSLPVMTLRAWFLGLTSCVVLIFLNTFFTYRTQPLTISCNQIQRTEVGDENDKRRL</sequence>
<evidence type="ECO:0000313" key="3">
    <source>
        <dbReference type="EMBL" id="KAK9004465.1"/>
    </source>
</evidence>
<dbReference type="PANTHER" id="PTHR22601">
    <property type="entry name" value="ISP4 LIKE PROTEIN"/>
    <property type="match status" value="1"/>
</dbReference>
<evidence type="ECO:0000256" key="2">
    <source>
        <dbReference type="SAM" id="Phobius"/>
    </source>
</evidence>
<accession>A0ABR2QUW7</accession>
<name>A0ABR2QUW7_9ROSI</name>
<gene>
    <name evidence="3" type="ORF">V6N11_002265</name>
</gene>
<keyword evidence="2" id="KW-1133">Transmembrane helix</keyword>
<evidence type="ECO:0000313" key="4">
    <source>
        <dbReference type="Proteomes" id="UP001396334"/>
    </source>
</evidence>
<dbReference type="Proteomes" id="UP001396334">
    <property type="component" value="Unassembled WGS sequence"/>
</dbReference>
<keyword evidence="2" id="KW-0812">Transmembrane</keyword>
<comment type="caution">
    <text evidence="3">The sequence shown here is derived from an EMBL/GenBank/DDBJ whole genome shotgun (WGS) entry which is preliminary data.</text>
</comment>
<protein>
    <submittedName>
        <fullName evidence="3">Uncharacterized protein</fullName>
    </submittedName>
</protein>
<organism evidence="3 4">
    <name type="scientific">Hibiscus sabdariffa</name>
    <name type="common">roselle</name>
    <dbReference type="NCBI Taxonomy" id="183260"/>
    <lineage>
        <taxon>Eukaryota</taxon>
        <taxon>Viridiplantae</taxon>
        <taxon>Streptophyta</taxon>
        <taxon>Embryophyta</taxon>
        <taxon>Tracheophyta</taxon>
        <taxon>Spermatophyta</taxon>
        <taxon>Magnoliopsida</taxon>
        <taxon>eudicotyledons</taxon>
        <taxon>Gunneridae</taxon>
        <taxon>Pentapetalae</taxon>
        <taxon>rosids</taxon>
        <taxon>malvids</taxon>
        <taxon>Malvales</taxon>
        <taxon>Malvaceae</taxon>
        <taxon>Malvoideae</taxon>
        <taxon>Hibiscus</taxon>
    </lineage>
</organism>
<feature type="region of interest" description="Disordered" evidence="1">
    <location>
        <begin position="1"/>
        <end position="25"/>
    </location>
</feature>
<dbReference type="InterPro" id="IPR004648">
    <property type="entry name" value="Oligpept_transpt"/>
</dbReference>
<reference evidence="3 4" key="1">
    <citation type="journal article" date="2024" name="G3 (Bethesda)">
        <title>Genome assembly of Hibiscus sabdariffa L. provides insights into metabolisms of medicinal natural products.</title>
        <authorList>
            <person name="Kim T."/>
        </authorList>
    </citation>
    <scope>NUCLEOTIDE SEQUENCE [LARGE SCALE GENOMIC DNA]</scope>
    <source>
        <strain evidence="3">TK-2024</strain>
        <tissue evidence="3">Old leaves</tissue>
    </source>
</reference>
<keyword evidence="4" id="KW-1185">Reference proteome</keyword>